<keyword evidence="1" id="KW-0812">Transmembrane</keyword>
<dbReference type="PANTHER" id="PTHR30469">
    <property type="entry name" value="MULTIDRUG RESISTANCE PROTEIN MDTA"/>
    <property type="match status" value="1"/>
</dbReference>
<reference evidence="2 3" key="1">
    <citation type="journal article" date="2015" name="Nature">
        <title>rRNA introns, odd ribosomes, and small enigmatic genomes across a large radiation of phyla.</title>
        <authorList>
            <person name="Brown C.T."/>
            <person name="Hug L.A."/>
            <person name="Thomas B.C."/>
            <person name="Sharon I."/>
            <person name="Castelle C.J."/>
            <person name="Singh A."/>
            <person name="Wilkins M.J."/>
            <person name="Williams K.H."/>
            <person name="Banfield J.F."/>
        </authorList>
    </citation>
    <scope>NUCLEOTIDE SEQUENCE [LARGE SCALE GENOMIC DNA]</scope>
</reference>
<sequence length="505" mass="55480">MTIRRKLTSKQNRFVYSFNSIKNRVTLFFSDRTRQAKQFTKRRPFTTFIILLAVLLTVIVVGDQLRRPEISEEEKEMQPKVVEGYSIGSVPRITVSGKIEKSGVITIRSQTGGIVQKINMVEGSEVKKGQTVVSLSSNYQGAVLPGIQRQISQTSYQFQKDTYDTQKEIIANNRSIAEKSDENADRLREITRDSRIRTREILDVSKPSLEVLEDLIAYYKSLSTATLTDSATDESVILGLKQQQIGLINGIAAAEQSLKSADYQESGDNAPARLSDLTREMTLKQLDLQEKTLDMNLEIASLNVQIATISESFMYPASPFSGRVERIHIKVGQSVNPGDPIATIVSTTGQVTVVALVSKDIAQSVSTLEPSILTQGDQVFELTPLHISSEPTDGRLFAVVYLLPQLGPASQVALLKGSEVNSSSALSGGSTDGQYVSISLPVGFADTNSIIPFIPLESVFQSQDESLVCYVTGRFVEVTDGLQDEDVVLLDRTLIEGDRVTVKSL</sequence>
<feature type="transmembrane region" description="Helical" evidence="1">
    <location>
        <begin position="44"/>
        <end position="62"/>
    </location>
</feature>
<dbReference type="GO" id="GO:0015562">
    <property type="term" value="F:efflux transmembrane transporter activity"/>
    <property type="evidence" value="ECO:0007669"/>
    <property type="project" value="TreeGrafter"/>
</dbReference>
<evidence type="ECO:0000313" key="3">
    <source>
        <dbReference type="Proteomes" id="UP000034371"/>
    </source>
</evidence>
<name>A0A0G0X312_9BACT</name>
<protein>
    <submittedName>
        <fullName evidence="2">Acriflavin resistance periplasmic protein</fullName>
    </submittedName>
</protein>
<dbReference type="Gene3D" id="2.40.50.100">
    <property type="match status" value="2"/>
</dbReference>
<accession>A0A0G0X312</accession>
<dbReference type="GO" id="GO:1990281">
    <property type="term" value="C:efflux pump complex"/>
    <property type="evidence" value="ECO:0007669"/>
    <property type="project" value="TreeGrafter"/>
</dbReference>
<dbReference type="PANTHER" id="PTHR30469:SF15">
    <property type="entry name" value="HLYD FAMILY OF SECRETION PROTEINS"/>
    <property type="match status" value="1"/>
</dbReference>
<keyword evidence="1" id="KW-0472">Membrane</keyword>
<dbReference type="SUPFAM" id="SSF111369">
    <property type="entry name" value="HlyD-like secretion proteins"/>
    <property type="match status" value="1"/>
</dbReference>
<evidence type="ECO:0000313" key="2">
    <source>
        <dbReference type="EMBL" id="KKS19375.1"/>
    </source>
</evidence>
<comment type="caution">
    <text evidence="2">The sequence shown here is derived from an EMBL/GenBank/DDBJ whole genome shotgun (WGS) entry which is preliminary data.</text>
</comment>
<dbReference type="AlphaFoldDB" id="A0A0G0X312"/>
<dbReference type="Proteomes" id="UP000034371">
    <property type="component" value="Unassembled WGS sequence"/>
</dbReference>
<dbReference type="EMBL" id="LCBY01000086">
    <property type="protein sequence ID" value="KKS19375.1"/>
    <property type="molecule type" value="Genomic_DNA"/>
</dbReference>
<organism evidence="2 3">
    <name type="scientific">Candidatus Roizmanbacteria bacterium GW2011_GWC2_41_7</name>
    <dbReference type="NCBI Taxonomy" id="1618487"/>
    <lineage>
        <taxon>Bacteria</taxon>
        <taxon>Candidatus Roizmaniibacteriota</taxon>
    </lineage>
</organism>
<proteinExistence type="predicted"/>
<evidence type="ECO:0000256" key="1">
    <source>
        <dbReference type="SAM" id="Phobius"/>
    </source>
</evidence>
<gene>
    <name evidence="2" type="ORF">UU78_C0086G0002</name>
</gene>
<keyword evidence="1" id="KW-1133">Transmembrane helix</keyword>